<geneLocation type="plasmid" evidence="2">
    <name>pjcm18538 dna</name>
</geneLocation>
<gene>
    <name evidence="1" type="ORF">MARA_47920</name>
</gene>
<dbReference type="KEGG" id="marz:MARA_47920"/>
<proteinExistence type="predicted"/>
<sequence>MLVIEIASASASGLRVLRPIPACRNGTGCEAVVGADDVMGAVLSPADTALLHPDASIARQTSGAR</sequence>
<dbReference type="Proteomes" id="UP000467428">
    <property type="component" value="Chromosome"/>
</dbReference>
<accession>A0A7I7S352</accession>
<protein>
    <submittedName>
        <fullName evidence="1">Uncharacterized protein</fullName>
    </submittedName>
</protein>
<dbReference type="AlphaFoldDB" id="A0A7I7S352"/>
<evidence type="ECO:0000313" key="1">
    <source>
        <dbReference type="EMBL" id="BBY51324.1"/>
    </source>
</evidence>
<dbReference type="EMBL" id="AP022593">
    <property type="protein sequence ID" value="BBY51324.1"/>
    <property type="molecule type" value="Genomic_DNA"/>
</dbReference>
<reference evidence="1 2" key="1">
    <citation type="journal article" date="2019" name="Emerg. Microbes Infect.">
        <title>Comprehensive subspecies identification of 175 nontuberculous mycobacteria species based on 7547 genomic profiles.</title>
        <authorList>
            <person name="Matsumoto Y."/>
            <person name="Kinjo T."/>
            <person name="Motooka D."/>
            <person name="Nabeya D."/>
            <person name="Jung N."/>
            <person name="Uechi K."/>
            <person name="Horii T."/>
            <person name="Iida T."/>
            <person name="Fujita J."/>
            <person name="Nakamura S."/>
        </authorList>
    </citation>
    <scope>NUCLEOTIDE SEQUENCE [LARGE SCALE GENOMIC DNA]</scope>
    <source>
        <strain evidence="1 2">JCM 18538</strain>
    </source>
</reference>
<organism evidence="1 2">
    <name type="scientific">Mycolicibacterium arabiense</name>
    <dbReference type="NCBI Taxonomy" id="1286181"/>
    <lineage>
        <taxon>Bacteria</taxon>
        <taxon>Bacillati</taxon>
        <taxon>Actinomycetota</taxon>
        <taxon>Actinomycetes</taxon>
        <taxon>Mycobacteriales</taxon>
        <taxon>Mycobacteriaceae</taxon>
        <taxon>Mycolicibacterium</taxon>
    </lineage>
</organism>
<evidence type="ECO:0000313" key="2">
    <source>
        <dbReference type="Proteomes" id="UP000467428"/>
    </source>
</evidence>
<keyword evidence="2" id="KW-1185">Reference proteome</keyword>
<name>A0A7I7S352_9MYCO</name>